<organism evidence="2 3">
    <name type="scientific">Eumeta variegata</name>
    <name type="common">Bagworm moth</name>
    <name type="synonym">Eumeta japonica</name>
    <dbReference type="NCBI Taxonomy" id="151549"/>
    <lineage>
        <taxon>Eukaryota</taxon>
        <taxon>Metazoa</taxon>
        <taxon>Ecdysozoa</taxon>
        <taxon>Arthropoda</taxon>
        <taxon>Hexapoda</taxon>
        <taxon>Insecta</taxon>
        <taxon>Pterygota</taxon>
        <taxon>Neoptera</taxon>
        <taxon>Endopterygota</taxon>
        <taxon>Lepidoptera</taxon>
        <taxon>Glossata</taxon>
        <taxon>Ditrysia</taxon>
        <taxon>Tineoidea</taxon>
        <taxon>Psychidae</taxon>
        <taxon>Oiketicinae</taxon>
        <taxon>Eumeta</taxon>
    </lineage>
</organism>
<evidence type="ECO:0000313" key="2">
    <source>
        <dbReference type="EMBL" id="GBP59743.1"/>
    </source>
</evidence>
<dbReference type="EMBL" id="BGZK01000769">
    <property type="protein sequence ID" value="GBP59743.1"/>
    <property type="molecule type" value="Genomic_DNA"/>
</dbReference>
<accession>A0A4C1X9B0</accession>
<sequence length="76" mass="8257">MTLTHDSKDGYSATAIEIGAKSESALDQDKIKNEERQRIVSGIGFERGMESRIESATGTEIENGARSKRNKGTGLK</sequence>
<evidence type="ECO:0000256" key="1">
    <source>
        <dbReference type="SAM" id="MobiDB-lite"/>
    </source>
</evidence>
<reference evidence="2 3" key="1">
    <citation type="journal article" date="2019" name="Commun. Biol.">
        <title>The bagworm genome reveals a unique fibroin gene that provides high tensile strength.</title>
        <authorList>
            <person name="Kono N."/>
            <person name="Nakamura H."/>
            <person name="Ohtoshi R."/>
            <person name="Tomita M."/>
            <person name="Numata K."/>
            <person name="Arakawa K."/>
        </authorList>
    </citation>
    <scope>NUCLEOTIDE SEQUENCE [LARGE SCALE GENOMIC DNA]</scope>
</reference>
<comment type="caution">
    <text evidence="2">The sequence shown here is derived from an EMBL/GenBank/DDBJ whole genome shotgun (WGS) entry which is preliminary data.</text>
</comment>
<keyword evidence="3" id="KW-1185">Reference proteome</keyword>
<evidence type="ECO:0000313" key="3">
    <source>
        <dbReference type="Proteomes" id="UP000299102"/>
    </source>
</evidence>
<name>A0A4C1X9B0_EUMVA</name>
<feature type="compositionally biased region" description="Basic residues" evidence="1">
    <location>
        <begin position="66"/>
        <end position="76"/>
    </location>
</feature>
<feature type="region of interest" description="Disordered" evidence="1">
    <location>
        <begin position="50"/>
        <end position="76"/>
    </location>
</feature>
<gene>
    <name evidence="2" type="ORF">EVAR_36528_1</name>
</gene>
<dbReference type="Proteomes" id="UP000299102">
    <property type="component" value="Unassembled WGS sequence"/>
</dbReference>
<proteinExistence type="predicted"/>
<protein>
    <submittedName>
        <fullName evidence="2">Uncharacterized protein</fullName>
    </submittedName>
</protein>
<dbReference type="AlphaFoldDB" id="A0A4C1X9B0"/>